<keyword evidence="3" id="KW-1185">Reference proteome</keyword>
<keyword evidence="1" id="KW-0175">Coiled coil</keyword>
<evidence type="ECO:0000256" key="1">
    <source>
        <dbReference type="SAM" id="Coils"/>
    </source>
</evidence>
<gene>
    <name evidence="2" type="ORF">FGO68_gene4172</name>
</gene>
<organism evidence="2 3">
    <name type="scientific">Halteria grandinella</name>
    <dbReference type="NCBI Taxonomy" id="5974"/>
    <lineage>
        <taxon>Eukaryota</taxon>
        <taxon>Sar</taxon>
        <taxon>Alveolata</taxon>
        <taxon>Ciliophora</taxon>
        <taxon>Intramacronucleata</taxon>
        <taxon>Spirotrichea</taxon>
        <taxon>Stichotrichia</taxon>
        <taxon>Sporadotrichida</taxon>
        <taxon>Halteriidae</taxon>
        <taxon>Halteria</taxon>
    </lineage>
</organism>
<comment type="caution">
    <text evidence="2">The sequence shown here is derived from an EMBL/GenBank/DDBJ whole genome shotgun (WGS) entry which is preliminary data.</text>
</comment>
<accession>A0A8J8SV14</accession>
<protein>
    <submittedName>
        <fullName evidence="2">Uncharacterized protein</fullName>
    </submittedName>
</protein>
<evidence type="ECO:0000313" key="3">
    <source>
        <dbReference type="Proteomes" id="UP000785679"/>
    </source>
</evidence>
<dbReference type="EMBL" id="RRYP01025889">
    <property type="protein sequence ID" value="TNV71912.1"/>
    <property type="molecule type" value="Genomic_DNA"/>
</dbReference>
<proteinExistence type="predicted"/>
<sequence>MSAQDLLKKLEVSKSQQPKGQLILKHLSPQHNPKAGKDGDLRLYNQVMRLFTEFRSILDTEMHRVYVREEVKEVQPNQKLPGRVIMKVEANFVDVKEVPFEFLTAEDRIVFLHRETANHKDFEVFAEQRKRRKTIMIRAEDMQGLSFKENQERIVKAIQNSKKSLETTAQRVRQAHGKNL</sequence>
<dbReference type="Proteomes" id="UP000785679">
    <property type="component" value="Unassembled WGS sequence"/>
</dbReference>
<reference evidence="2" key="1">
    <citation type="submission" date="2019-06" db="EMBL/GenBank/DDBJ databases">
        <authorList>
            <person name="Zheng W."/>
        </authorList>
    </citation>
    <scope>NUCLEOTIDE SEQUENCE</scope>
    <source>
        <strain evidence="2">QDHG01</strain>
    </source>
</reference>
<feature type="coiled-coil region" evidence="1">
    <location>
        <begin position="148"/>
        <end position="175"/>
    </location>
</feature>
<name>A0A8J8SV14_HALGN</name>
<evidence type="ECO:0000313" key="2">
    <source>
        <dbReference type="EMBL" id="TNV71912.1"/>
    </source>
</evidence>
<dbReference type="AlphaFoldDB" id="A0A8J8SV14"/>